<keyword evidence="2" id="KW-1185">Reference proteome</keyword>
<accession>A0A9P5ZQF1</accession>
<comment type="caution">
    <text evidence="1">The sequence shown here is derived from an EMBL/GenBank/DDBJ whole genome shotgun (WGS) entry which is preliminary data.</text>
</comment>
<evidence type="ECO:0000313" key="1">
    <source>
        <dbReference type="EMBL" id="KAF9490815.1"/>
    </source>
</evidence>
<sequence>MEPATYAELPLEIWCNILRWYMANEDNNIMFIQDVNRLFYDVTMDHQFERLDLRDLNVGGAFELQRLWYVCVYDQWRISAHDLRVLSMFLRDSWLTKCLKELWLLTWVLAQILTEGCYRAEHLLLSLLQNHRDGTTHIISLSSMVASMLAEPLIVCILDVMGRAENLREVVMDV</sequence>
<reference evidence="1" key="1">
    <citation type="submission" date="2020-11" db="EMBL/GenBank/DDBJ databases">
        <authorList>
            <consortium name="DOE Joint Genome Institute"/>
            <person name="Ahrendt S."/>
            <person name="Riley R."/>
            <person name="Andreopoulos W."/>
            <person name="Labutti K."/>
            <person name="Pangilinan J."/>
            <person name="Ruiz-Duenas F.J."/>
            <person name="Barrasa J.M."/>
            <person name="Sanchez-Garcia M."/>
            <person name="Camarero S."/>
            <person name="Miyauchi S."/>
            <person name="Serrano A."/>
            <person name="Linde D."/>
            <person name="Babiker R."/>
            <person name="Drula E."/>
            <person name="Ayuso-Fernandez I."/>
            <person name="Pacheco R."/>
            <person name="Padilla G."/>
            <person name="Ferreira P."/>
            <person name="Barriuso J."/>
            <person name="Kellner H."/>
            <person name="Castanera R."/>
            <person name="Alfaro M."/>
            <person name="Ramirez L."/>
            <person name="Pisabarro A.G."/>
            <person name="Kuo A."/>
            <person name="Tritt A."/>
            <person name="Lipzen A."/>
            <person name="He G."/>
            <person name="Yan M."/>
            <person name="Ng V."/>
            <person name="Cullen D."/>
            <person name="Martin F."/>
            <person name="Rosso M.-N."/>
            <person name="Henrissat B."/>
            <person name="Hibbett D."/>
            <person name="Martinez A.T."/>
            <person name="Grigoriev I.V."/>
        </authorList>
    </citation>
    <scope>NUCLEOTIDE SEQUENCE</scope>
    <source>
        <strain evidence="1">ATCC 90797</strain>
    </source>
</reference>
<dbReference type="AlphaFoldDB" id="A0A9P5ZQF1"/>
<gene>
    <name evidence="1" type="ORF">BDN71DRAFT_1510906</name>
</gene>
<evidence type="ECO:0000313" key="2">
    <source>
        <dbReference type="Proteomes" id="UP000807025"/>
    </source>
</evidence>
<name>A0A9P5ZQF1_PLEER</name>
<dbReference type="OrthoDB" id="3071584at2759"/>
<dbReference type="Proteomes" id="UP000807025">
    <property type="component" value="Unassembled WGS sequence"/>
</dbReference>
<organism evidence="1 2">
    <name type="scientific">Pleurotus eryngii</name>
    <name type="common">Boletus of the steppes</name>
    <dbReference type="NCBI Taxonomy" id="5323"/>
    <lineage>
        <taxon>Eukaryota</taxon>
        <taxon>Fungi</taxon>
        <taxon>Dikarya</taxon>
        <taxon>Basidiomycota</taxon>
        <taxon>Agaricomycotina</taxon>
        <taxon>Agaricomycetes</taxon>
        <taxon>Agaricomycetidae</taxon>
        <taxon>Agaricales</taxon>
        <taxon>Pleurotineae</taxon>
        <taxon>Pleurotaceae</taxon>
        <taxon>Pleurotus</taxon>
    </lineage>
</organism>
<dbReference type="EMBL" id="MU154632">
    <property type="protein sequence ID" value="KAF9490815.1"/>
    <property type="molecule type" value="Genomic_DNA"/>
</dbReference>
<proteinExistence type="predicted"/>
<protein>
    <submittedName>
        <fullName evidence="1">Uncharacterized protein</fullName>
    </submittedName>
</protein>